<protein>
    <submittedName>
        <fullName evidence="1">Uncharacterized protein</fullName>
    </submittedName>
</protein>
<accession>T1KVF7</accession>
<reference evidence="2" key="1">
    <citation type="submission" date="2011-08" db="EMBL/GenBank/DDBJ databases">
        <authorList>
            <person name="Rombauts S."/>
        </authorList>
    </citation>
    <scope>NUCLEOTIDE SEQUENCE</scope>
    <source>
        <strain evidence="2">London</strain>
    </source>
</reference>
<dbReference type="HOGENOM" id="CLU_2402516_0_0_1"/>
<dbReference type="Proteomes" id="UP000015104">
    <property type="component" value="Unassembled WGS sequence"/>
</dbReference>
<dbReference type="AlphaFoldDB" id="T1KVF7"/>
<organism evidence="1 2">
    <name type="scientific">Tetranychus urticae</name>
    <name type="common">Two-spotted spider mite</name>
    <dbReference type="NCBI Taxonomy" id="32264"/>
    <lineage>
        <taxon>Eukaryota</taxon>
        <taxon>Metazoa</taxon>
        <taxon>Ecdysozoa</taxon>
        <taxon>Arthropoda</taxon>
        <taxon>Chelicerata</taxon>
        <taxon>Arachnida</taxon>
        <taxon>Acari</taxon>
        <taxon>Acariformes</taxon>
        <taxon>Trombidiformes</taxon>
        <taxon>Prostigmata</taxon>
        <taxon>Eleutherengona</taxon>
        <taxon>Raphignathae</taxon>
        <taxon>Tetranychoidea</taxon>
        <taxon>Tetranychidae</taxon>
        <taxon>Tetranychus</taxon>
    </lineage>
</organism>
<dbReference type="EnsemblMetazoa" id="tetur23g00470.1">
    <property type="protein sequence ID" value="tetur23g00470.1"/>
    <property type="gene ID" value="tetur23g00470"/>
</dbReference>
<keyword evidence="2" id="KW-1185">Reference proteome</keyword>
<sequence>MIFSVLDFIHTQYSDSDIQRVCHIQAVTLKSVAMCPDYTKVTNKQLEDYCEELNKNPMSKKYDCSPFPISVRSGDFCALLKQYCKSHSDPEVD</sequence>
<name>T1KVF7_TETUR</name>
<evidence type="ECO:0000313" key="1">
    <source>
        <dbReference type="EnsemblMetazoa" id="tetur23g00470.1"/>
    </source>
</evidence>
<evidence type="ECO:0000313" key="2">
    <source>
        <dbReference type="Proteomes" id="UP000015104"/>
    </source>
</evidence>
<reference evidence="1" key="2">
    <citation type="submission" date="2015-06" db="UniProtKB">
        <authorList>
            <consortium name="EnsemblMetazoa"/>
        </authorList>
    </citation>
    <scope>IDENTIFICATION</scope>
</reference>
<proteinExistence type="predicted"/>
<dbReference type="EMBL" id="CAEY01000613">
    <property type="status" value="NOT_ANNOTATED_CDS"/>
    <property type="molecule type" value="Genomic_DNA"/>
</dbReference>